<dbReference type="AlphaFoldDB" id="A0A4D8Q825"/>
<feature type="transmembrane region" description="Helical" evidence="1">
    <location>
        <begin position="40"/>
        <end position="64"/>
    </location>
</feature>
<name>A0A4D8Q825_AZOBR</name>
<feature type="transmembrane region" description="Helical" evidence="1">
    <location>
        <begin position="85"/>
        <end position="110"/>
    </location>
</feature>
<protein>
    <submittedName>
        <fullName evidence="2">Uncharacterized protein</fullName>
    </submittedName>
</protein>
<dbReference type="EMBL" id="CP032332">
    <property type="protein sequence ID" value="QCO05443.1"/>
    <property type="molecule type" value="Genomic_DNA"/>
</dbReference>
<evidence type="ECO:0000313" key="2">
    <source>
        <dbReference type="EMBL" id="QCO05443.1"/>
    </source>
</evidence>
<keyword evidence="1" id="KW-0812">Transmembrane</keyword>
<accession>A0A4D8Q825</accession>
<keyword evidence="2" id="KW-0614">Plasmid</keyword>
<feature type="transmembrane region" description="Helical" evidence="1">
    <location>
        <begin position="12"/>
        <end position="28"/>
    </location>
</feature>
<proteinExistence type="predicted"/>
<evidence type="ECO:0000313" key="3">
    <source>
        <dbReference type="Proteomes" id="UP000298596"/>
    </source>
</evidence>
<organism evidence="2 3">
    <name type="scientific">Azospirillum brasilense</name>
    <dbReference type="NCBI Taxonomy" id="192"/>
    <lineage>
        <taxon>Bacteria</taxon>
        <taxon>Pseudomonadati</taxon>
        <taxon>Pseudomonadota</taxon>
        <taxon>Alphaproteobacteria</taxon>
        <taxon>Rhodospirillales</taxon>
        <taxon>Azospirillaceae</taxon>
        <taxon>Azospirillum</taxon>
    </lineage>
</organism>
<geneLocation type="plasmid" evidence="2">
    <name>p2</name>
</geneLocation>
<keyword evidence="1" id="KW-0472">Membrane</keyword>
<gene>
    <name evidence="2" type="ORF">D3867_26215</name>
</gene>
<sequence>MSGGFAVFWERFHPWIGAVVAVAVWWYAEMAFPVNPDSLFGTAATVASVFASFLGVAKGLILTIKSTETYKVLERNGYLAPFYEYLGVAIWAAIAFAVVSVIGFFVYAGGADTEAAENMRKLYKLAWVFCAALALLSYVRFGRILFRLLKHA</sequence>
<feature type="transmembrane region" description="Helical" evidence="1">
    <location>
        <begin position="122"/>
        <end position="141"/>
    </location>
</feature>
<keyword evidence="1" id="KW-1133">Transmembrane helix</keyword>
<dbReference type="Proteomes" id="UP000298596">
    <property type="component" value="Plasmid p2"/>
</dbReference>
<evidence type="ECO:0000256" key="1">
    <source>
        <dbReference type="SAM" id="Phobius"/>
    </source>
</evidence>
<reference evidence="2 3" key="1">
    <citation type="submission" date="2018-09" db="EMBL/GenBank/DDBJ databases">
        <title>Whole genome based analysis of evolution and adaptive divergence in Indian and Brazilian strains of Azospirillum brasilense.</title>
        <authorList>
            <person name="Singh C."/>
            <person name="Tripathi A.K."/>
        </authorList>
    </citation>
    <scope>NUCLEOTIDE SEQUENCE [LARGE SCALE GENOMIC DNA]</scope>
    <source>
        <strain evidence="2 3">MTCC4036</strain>
        <plasmid evidence="2 3">p2</plasmid>
    </source>
</reference>